<feature type="region of interest" description="Disordered" evidence="1">
    <location>
        <begin position="1071"/>
        <end position="1112"/>
    </location>
</feature>
<evidence type="ECO:0000256" key="1">
    <source>
        <dbReference type="SAM" id="MobiDB-lite"/>
    </source>
</evidence>
<proteinExistence type="predicted"/>
<feature type="compositionally biased region" description="Acidic residues" evidence="1">
    <location>
        <begin position="1098"/>
        <end position="1110"/>
    </location>
</feature>
<dbReference type="AlphaFoldDB" id="A0A9N8E3M7"/>
<protein>
    <submittedName>
        <fullName evidence="2">Uncharacterized protein</fullName>
    </submittedName>
</protein>
<evidence type="ECO:0000313" key="3">
    <source>
        <dbReference type="Proteomes" id="UP001153069"/>
    </source>
</evidence>
<accession>A0A9N8E3M7</accession>
<reference evidence="2" key="1">
    <citation type="submission" date="2020-06" db="EMBL/GenBank/DDBJ databases">
        <authorList>
            <consortium name="Plant Systems Biology data submission"/>
        </authorList>
    </citation>
    <scope>NUCLEOTIDE SEQUENCE</scope>
    <source>
        <strain evidence="2">D6</strain>
    </source>
</reference>
<feature type="compositionally biased region" description="Basic and acidic residues" evidence="1">
    <location>
        <begin position="1084"/>
        <end position="1097"/>
    </location>
</feature>
<comment type="caution">
    <text evidence="2">The sequence shown here is derived from an EMBL/GenBank/DDBJ whole genome shotgun (WGS) entry which is preliminary data.</text>
</comment>
<keyword evidence="3" id="KW-1185">Reference proteome</keyword>
<organism evidence="2 3">
    <name type="scientific">Seminavis robusta</name>
    <dbReference type="NCBI Taxonomy" id="568900"/>
    <lineage>
        <taxon>Eukaryota</taxon>
        <taxon>Sar</taxon>
        <taxon>Stramenopiles</taxon>
        <taxon>Ochrophyta</taxon>
        <taxon>Bacillariophyta</taxon>
        <taxon>Bacillariophyceae</taxon>
        <taxon>Bacillariophycidae</taxon>
        <taxon>Naviculales</taxon>
        <taxon>Naviculaceae</taxon>
        <taxon>Seminavis</taxon>
    </lineage>
</organism>
<name>A0A9N8E3M7_9STRA</name>
<sequence length="1179" mass="130977">MCIEVHVEDGETLLNVTFSAESSWKFISLEYWIGENVSSVPTESDGTIDTDRFPYYWCNSSGVYEWTDRVELKWEYNCEEASTFDLSVVSQTTFVQVYENGTVIDESEVTLFATEYQEDLYGWFDFELNCECPPLEPCTDFNQTLPPVDVEIEICIDTVDGSMEECHDILAGDSMVLGSVCTRIAEENGTDVLEVTFTALENWSFVTNEIWVGENISAVPLDEDDLDTDAFPYYWCNSSGLSVWTTTIPLKWTYLCEGMESFSLAIVAQSTLGRLLPSGAVDKDSEIVAYVYENQDVGSLYSWYDVDIMCECPPNVTTNVTDRTTPGEICIETDDQSSKDCYQIMANQTSVGGTMCLEIIGPSVLEVTFTAAESWVFVSYESWIGENIEDIPKEDDGSLDSENFPYFWCNSSGVTSVVDRIDFKWSYNCEEMQQFGLHMMTQVTLAQLQEDGAVDADTELLAFVQEYLSQSSEGSFGWFDFIVDCDCPESILSLPPTPAPTADDAEICIDTSDGSRKECYDILANNSFVAGSMCFEVFNGEDFEVSFTATRGWTFVSSEYWIGESIDDIPVDEDDSLDIEKFPYFWCNSTGLSTVKEFVEMKWSYNCEDLGTFDLKVLAHFTMAQLQDDGTIAPDTELVAFAEEYRGHTSDGGSYGWFDFVIDCDCPPIATAGAGCESEIVLLDEDFEAEENEESWHEGFEYSWSGGITSESALMSHFLGRLGQGKEEVSQSFDIPLSGDVSADRVTLEFTLYQIDRWTSEDDAFLVMIGTSNGTQISLGDMSMDTESQYLEEDVDGVSWYRNMTVSGVNLGFLEDHDAKHFVHIDIPASKFASAGALEITFRAVTSLDIDEQSAGIDDIKVTAHYSGCDQEGARQLEDNCHRVSPLAQEDYESGVDLGWTNGLISHDSELGHFLGRFGEENPRASKVFTEVPTDADLVTVDFKLYEFGIWDPSDDRLLLTIGSTDVDVLGGAHPSGSLNGIVWSRRALKEEEEEGGQYAISLTLPSHVYVSGKLRLSFWFDLSGSIGVKSGGIDDLSIAAHYDLCDGDGVGSGMPLHVESTHFGMANFNHKKKTEQQQQQQQQDKENKLVSERGAEEEGGPLEEGEDGPAEGPLCSASDFPCGEEGKVYVCHYSVFKGYSTFCVKEEDTDIIRFYPNDYCGPCTGGYGNTLKQANPEE</sequence>
<dbReference type="Proteomes" id="UP001153069">
    <property type="component" value="Unassembled WGS sequence"/>
</dbReference>
<evidence type="ECO:0000313" key="2">
    <source>
        <dbReference type="EMBL" id="CAB9512129.1"/>
    </source>
</evidence>
<dbReference type="OrthoDB" id="49654at2759"/>
<dbReference type="EMBL" id="CAICTM010000519">
    <property type="protein sequence ID" value="CAB9512129.1"/>
    <property type="molecule type" value="Genomic_DNA"/>
</dbReference>
<gene>
    <name evidence="2" type="ORF">SEMRO_520_G159160.2</name>
</gene>